<dbReference type="Pfam" id="PF14774">
    <property type="entry name" value="FAM177"/>
    <property type="match status" value="1"/>
</dbReference>
<proteinExistence type="predicted"/>
<feature type="region of interest" description="Disordered" evidence="1">
    <location>
        <begin position="161"/>
        <end position="206"/>
    </location>
</feature>
<feature type="compositionally biased region" description="Polar residues" evidence="1">
    <location>
        <begin position="195"/>
        <end position="206"/>
    </location>
</feature>
<feature type="region of interest" description="Disordered" evidence="1">
    <location>
        <begin position="63"/>
        <end position="83"/>
    </location>
</feature>
<accession>A0AAD8ZEI4</accession>
<evidence type="ECO:0000313" key="3">
    <source>
        <dbReference type="Proteomes" id="UP001239994"/>
    </source>
</evidence>
<protein>
    <recommendedName>
        <fullName evidence="4">Family with sequence similarity 177 member A1</fullName>
    </recommendedName>
</protein>
<dbReference type="PANTHER" id="PTHR31206">
    <property type="entry name" value="LP10445P"/>
    <property type="match status" value="1"/>
</dbReference>
<evidence type="ECO:0008006" key="4">
    <source>
        <dbReference type="Google" id="ProtNLM"/>
    </source>
</evidence>
<dbReference type="AlphaFoldDB" id="A0AAD8ZEI4"/>
<sequence length="206" mass="23119">MAEISFYLANVSITVTEDMGPEKSVNKGKDFEFVELGELDTKEDSQEKNPRRVIHFSSGEIMEEFSTEEEEDPEKNAEKKDLLSPVDKSQLTWGPYVWFHMWRAATSTMSACDYLGERMASLFGITSAKYQYAIDEYNKMKKERDVGVLDSGLSEEAEDLFVEPQSKDTQGPKVNQPEATPTQDFPTSDPVCMPSTVTVPGSTVNT</sequence>
<keyword evidence="3" id="KW-1185">Reference proteome</keyword>
<feature type="compositionally biased region" description="Polar residues" evidence="1">
    <location>
        <begin position="167"/>
        <end position="186"/>
    </location>
</feature>
<name>A0AAD8ZEI4_9TELE</name>
<evidence type="ECO:0000313" key="2">
    <source>
        <dbReference type="EMBL" id="KAK1796235.1"/>
    </source>
</evidence>
<dbReference type="InterPro" id="IPR028260">
    <property type="entry name" value="FAM177"/>
</dbReference>
<evidence type="ECO:0000256" key="1">
    <source>
        <dbReference type="SAM" id="MobiDB-lite"/>
    </source>
</evidence>
<comment type="caution">
    <text evidence="2">The sequence shown here is derived from an EMBL/GenBank/DDBJ whole genome shotgun (WGS) entry which is preliminary data.</text>
</comment>
<gene>
    <name evidence="2" type="ORF">P4O66_009314</name>
</gene>
<dbReference type="PANTHER" id="PTHR31206:SF10">
    <property type="entry name" value="PROTEIN FAM177A1"/>
    <property type="match status" value="1"/>
</dbReference>
<dbReference type="EMBL" id="JAROKS010000015">
    <property type="protein sequence ID" value="KAK1796235.1"/>
    <property type="molecule type" value="Genomic_DNA"/>
</dbReference>
<feature type="compositionally biased region" description="Acidic residues" evidence="1">
    <location>
        <begin position="63"/>
        <end position="73"/>
    </location>
</feature>
<organism evidence="2 3">
    <name type="scientific">Electrophorus voltai</name>
    <dbReference type="NCBI Taxonomy" id="2609070"/>
    <lineage>
        <taxon>Eukaryota</taxon>
        <taxon>Metazoa</taxon>
        <taxon>Chordata</taxon>
        <taxon>Craniata</taxon>
        <taxon>Vertebrata</taxon>
        <taxon>Euteleostomi</taxon>
        <taxon>Actinopterygii</taxon>
        <taxon>Neopterygii</taxon>
        <taxon>Teleostei</taxon>
        <taxon>Ostariophysi</taxon>
        <taxon>Gymnotiformes</taxon>
        <taxon>Gymnotoidei</taxon>
        <taxon>Gymnotidae</taxon>
        <taxon>Electrophorus</taxon>
    </lineage>
</organism>
<dbReference type="Proteomes" id="UP001239994">
    <property type="component" value="Unassembled WGS sequence"/>
</dbReference>
<reference evidence="2" key="1">
    <citation type="submission" date="2023-03" db="EMBL/GenBank/DDBJ databases">
        <title>Electrophorus voltai genome.</title>
        <authorList>
            <person name="Bian C."/>
        </authorList>
    </citation>
    <scope>NUCLEOTIDE SEQUENCE</scope>
    <source>
        <strain evidence="2">CB-2022</strain>
        <tissue evidence="2">Muscle</tissue>
    </source>
</reference>